<keyword evidence="2" id="KW-1185">Reference proteome</keyword>
<name>A0A285NK56_9BACI</name>
<gene>
    <name evidence="1" type="ORF">SAMN05421503_1386</name>
</gene>
<dbReference type="AlphaFoldDB" id="A0A285NK56"/>
<accession>A0A285NK56</accession>
<protein>
    <submittedName>
        <fullName evidence="1">Uncharacterized protein</fullName>
    </submittedName>
</protein>
<dbReference type="OrthoDB" id="2846443at2"/>
<organism evidence="1 2">
    <name type="scientific">Terribacillus aidingensis</name>
    <dbReference type="NCBI Taxonomy" id="586416"/>
    <lineage>
        <taxon>Bacteria</taxon>
        <taxon>Bacillati</taxon>
        <taxon>Bacillota</taxon>
        <taxon>Bacilli</taxon>
        <taxon>Bacillales</taxon>
        <taxon>Bacillaceae</taxon>
        <taxon>Terribacillus</taxon>
    </lineage>
</organism>
<evidence type="ECO:0000313" key="1">
    <source>
        <dbReference type="EMBL" id="SNZ09849.1"/>
    </source>
</evidence>
<evidence type="ECO:0000313" key="2">
    <source>
        <dbReference type="Proteomes" id="UP000219356"/>
    </source>
</evidence>
<dbReference type="EMBL" id="OBEK01000002">
    <property type="protein sequence ID" value="SNZ09849.1"/>
    <property type="molecule type" value="Genomic_DNA"/>
</dbReference>
<sequence length="647" mass="76441">MVKERYRGVEYYKEPDLAKGYMLDKAKEVYEELTIGHVIENINEAIELYNINKYVKDDALLLYLGEDKEEWIREKSSIANSLVGKYINQHSDILAEYEEVDLRYKAPFWEIVEKRKLSNITESRFKMFLDELDVFAWQIFKHHKLVMQYDVELREYMLNNSEGSTNLLLDKFLLKNRSERQESYLPHSLTIKDKEQIISTYLDLDKPNLNYTRLLSNVQNTKEFALDTRVKLKAKRVSERLESGLFKDGSGMGTDIVVEFKENVEGTVKQHYSVNKVGTEVDKEWLESNLDNPTLLNNFIYIFEFVNKDIVSKFPYNEIYAGFFDRFGFAHEKEYKTGTDFSIRESLSLAQMHVYYSFLKSKDKDLEAIIEWFFNVYLKEEFNIEDFNIKLPPIDNPNFEKCKSIFPTIESIIKKYKFYIEDGYIDGELVQMESKPLPFSECPSMTNNRYVYIAPNNDEARILRNIMFSDQSNLTYFPNYGDSQYNTLIERLETDKLYLHDIEGYQKPSLDWLVENKFVKINDDNEVVMVNRNRIFIYYLIHINGVVVTNKLPTPLKREVDKLLNETALVSENTLLSRQESDYIDYYLNKSKFINGYDLRNKYLHGTSSGYENENEHYVNYLHALRILITIMIKINDDLCTAKVEGD</sequence>
<reference evidence="2" key="1">
    <citation type="submission" date="2017-09" db="EMBL/GenBank/DDBJ databases">
        <authorList>
            <person name="Varghese N."/>
            <person name="Submissions S."/>
        </authorList>
    </citation>
    <scope>NUCLEOTIDE SEQUENCE [LARGE SCALE GENOMIC DNA]</scope>
    <source>
        <strain evidence="2">CGMCC 1.8913</strain>
    </source>
</reference>
<proteinExistence type="predicted"/>
<dbReference type="Proteomes" id="UP000219356">
    <property type="component" value="Unassembled WGS sequence"/>
</dbReference>
<dbReference type="RefSeq" id="WP_097040600.1">
    <property type="nucleotide sequence ID" value="NZ_OBEK01000002.1"/>
</dbReference>